<dbReference type="InterPro" id="IPR016181">
    <property type="entry name" value="Acyl_CoA_acyltransferase"/>
</dbReference>
<evidence type="ECO:0000259" key="1">
    <source>
        <dbReference type="PROSITE" id="PS51186"/>
    </source>
</evidence>
<dbReference type="GO" id="GO:0016747">
    <property type="term" value="F:acyltransferase activity, transferring groups other than amino-acyl groups"/>
    <property type="evidence" value="ECO:0007669"/>
    <property type="project" value="InterPro"/>
</dbReference>
<dbReference type="PROSITE" id="PS51186">
    <property type="entry name" value="GNAT"/>
    <property type="match status" value="1"/>
</dbReference>
<organism evidence="2 3">
    <name type="scientific">Oerskovia douganii</name>
    <dbReference type="NCBI Taxonomy" id="2762210"/>
    <lineage>
        <taxon>Bacteria</taxon>
        <taxon>Bacillati</taxon>
        <taxon>Actinomycetota</taxon>
        <taxon>Actinomycetes</taxon>
        <taxon>Micrococcales</taxon>
        <taxon>Cellulomonadaceae</taxon>
        <taxon>Oerskovia</taxon>
    </lineage>
</organism>
<gene>
    <name evidence="2" type="ORF">H9623_08815</name>
</gene>
<dbReference type="InterPro" id="IPR000182">
    <property type="entry name" value="GNAT_dom"/>
</dbReference>
<dbReference type="Pfam" id="PF00583">
    <property type="entry name" value="Acetyltransf_1"/>
    <property type="match status" value="1"/>
</dbReference>
<sequence length="187" mass="19307">MTDETTGRATSIDVGMLDDLAGDPPARRDLLRALRGVTGAPGQDRFSASAPSILTLAEADPARHVLVVRHDGDVAGLGVLHPGGANDRMLALLDGARPQDVVLFRGFLVDHRHQGVGVGTAVAAALPGLVAALARRTGREAFALVVLVVDAENAAGLRAYTRAGFAARGTYVDEDGHTQTVMALAAS</sequence>
<dbReference type="Gene3D" id="3.40.630.30">
    <property type="match status" value="1"/>
</dbReference>
<accession>A0A9D5YZT7</accession>
<dbReference type="RefSeq" id="WP_193719687.1">
    <property type="nucleotide sequence ID" value="NZ_JACSPN010000009.1"/>
</dbReference>
<proteinExistence type="predicted"/>
<reference evidence="2 3" key="1">
    <citation type="submission" date="2020-08" db="EMBL/GenBank/DDBJ databases">
        <title>A Genomic Blueprint of the Chicken Gut Microbiome.</title>
        <authorList>
            <person name="Gilroy R."/>
            <person name="Ravi A."/>
            <person name="Getino M."/>
            <person name="Pursley I."/>
            <person name="Horton D.L."/>
            <person name="Alikhan N.-F."/>
            <person name="Baker D."/>
            <person name="Gharbi K."/>
            <person name="Hall N."/>
            <person name="Watson M."/>
            <person name="Adriaenssens E.M."/>
            <person name="Foster-Nyarko E."/>
            <person name="Jarju S."/>
            <person name="Secka A."/>
            <person name="Antonio M."/>
            <person name="Oren A."/>
            <person name="Chaudhuri R."/>
            <person name="La Ragione R.M."/>
            <person name="Hildebrand F."/>
            <person name="Pallen M.J."/>
        </authorList>
    </citation>
    <scope>NUCLEOTIDE SEQUENCE [LARGE SCALE GENOMIC DNA]</scope>
    <source>
        <strain evidence="2 3">Sa1BUA8</strain>
    </source>
</reference>
<comment type="caution">
    <text evidence="2">The sequence shown here is derived from an EMBL/GenBank/DDBJ whole genome shotgun (WGS) entry which is preliminary data.</text>
</comment>
<name>A0A9D5YZT7_9CELL</name>
<keyword evidence="3" id="KW-1185">Reference proteome</keyword>
<dbReference type="SUPFAM" id="SSF55729">
    <property type="entry name" value="Acyl-CoA N-acyltransferases (Nat)"/>
    <property type="match status" value="1"/>
</dbReference>
<evidence type="ECO:0000313" key="3">
    <source>
        <dbReference type="Proteomes" id="UP000822993"/>
    </source>
</evidence>
<dbReference type="Proteomes" id="UP000822993">
    <property type="component" value="Unassembled WGS sequence"/>
</dbReference>
<dbReference type="EMBL" id="JACSPN010000009">
    <property type="protein sequence ID" value="MBE7700404.1"/>
    <property type="molecule type" value="Genomic_DNA"/>
</dbReference>
<feature type="domain" description="N-acetyltransferase" evidence="1">
    <location>
        <begin position="18"/>
        <end position="187"/>
    </location>
</feature>
<dbReference type="AlphaFoldDB" id="A0A9D5YZT7"/>
<evidence type="ECO:0000313" key="2">
    <source>
        <dbReference type="EMBL" id="MBE7700404.1"/>
    </source>
</evidence>
<protein>
    <submittedName>
        <fullName evidence="2">GNAT family N-acetyltransferase</fullName>
    </submittedName>
</protein>